<name>A0ABV1SRN2_9ACTN</name>
<evidence type="ECO:0000313" key="3">
    <source>
        <dbReference type="Proteomes" id="UP001496720"/>
    </source>
</evidence>
<organism evidence="2 3">
    <name type="scientific">Streptomyces violaceorubidus</name>
    <dbReference type="NCBI Taxonomy" id="284042"/>
    <lineage>
        <taxon>Bacteria</taxon>
        <taxon>Bacillati</taxon>
        <taxon>Actinomycetota</taxon>
        <taxon>Actinomycetes</taxon>
        <taxon>Kitasatosporales</taxon>
        <taxon>Streptomycetaceae</taxon>
        <taxon>Streptomyces</taxon>
    </lineage>
</organism>
<sequence>MTTRSTATLPTATAVRGESERRVQLVTRTVAGAVLALSTLVTVSVLTSPDRPDLRER</sequence>
<proteinExistence type="predicted"/>
<evidence type="ECO:0000313" key="2">
    <source>
        <dbReference type="EMBL" id="MER6164386.1"/>
    </source>
</evidence>
<dbReference type="RefSeq" id="WP_352146381.1">
    <property type="nucleotide sequence ID" value="NZ_JBEOZY010000005.1"/>
</dbReference>
<keyword evidence="1" id="KW-0812">Transmembrane</keyword>
<keyword evidence="1" id="KW-0472">Membrane</keyword>
<protein>
    <submittedName>
        <fullName evidence="2">Uncharacterized protein</fullName>
    </submittedName>
</protein>
<accession>A0ABV1SRN2</accession>
<comment type="caution">
    <text evidence="2">The sequence shown here is derived from an EMBL/GenBank/DDBJ whole genome shotgun (WGS) entry which is preliminary data.</text>
</comment>
<dbReference type="EMBL" id="JBEOZY010000005">
    <property type="protein sequence ID" value="MER6164386.1"/>
    <property type="molecule type" value="Genomic_DNA"/>
</dbReference>
<gene>
    <name evidence="2" type="ORF">ABT188_07310</name>
</gene>
<keyword evidence="1" id="KW-1133">Transmembrane helix</keyword>
<reference evidence="2 3" key="1">
    <citation type="submission" date="2024-06" db="EMBL/GenBank/DDBJ databases">
        <title>The Natural Products Discovery Center: Release of the First 8490 Sequenced Strains for Exploring Actinobacteria Biosynthetic Diversity.</title>
        <authorList>
            <person name="Kalkreuter E."/>
            <person name="Kautsar S.A."/>
            <person name="Yang D."/>
            <person name="Bader C.D."/>
            <person name="Teijaro C.N."/>
            <person name="Fluegel L."/>
            <person name="Davis C.M."/>
            <person name="Simpson J.R."/>
            <person name="Lauterbach L."/>
            <person name="Steele A.D."/>
            <person name="Gui C."/>
            <person name="Meng S."/>
            <person name="Li G."/>
            <person name="Viehrig K."/>
            <person name="Ye F."/>
            <person name="Su P."/>
            <person name="Kiefer A.F."/>
            <person name="Nichols A."/>
            <person name="Cepeda A.J."/>
            <person name="Yan W."/>
            <person name="Fan B."/>
            <person name="Jiang Y."/>
            <person name="Adhikari A."/>
            <person name="Zheng C.-J."/>
            <person name="Schuster L."/>
            <person name="Cowan T.M."/>
            <person name="Smanski M.J."/>
            <person name="Chevrette M.G."/>
            <person name="De Carvalho L.P.S."/>
            <person name="Shen B."/>
        </authorList>
    </citation>
    <scope>NUCLEOTIDE SEQUENCE [LARGE SCALE GENOMIC DNA]</scope>
    <source>
        <strain evidence="2 3">NPDC001615</strain>
    </source>
</reference>
<evidence type="ECO:0000256" key="1">
    <source>
        <dbReference type="SAM" id="Phobius"/>
    </source>
</evidence>
<feature type="transmembrane region" description="Helical" evidence="1">
    <location>
        <begin position="25"/>
        <end position="47"/>
    </location>
</feature>
<keyword evidence="3" id="KW-1185">Reference proteome</keyword>
<dbReference type="Proteomes" id="UP001496720">
    <property type="component" value="Unassembled WGS sequence"/>
</dbReference>